<evidence type="ECO:0000256" key="1">
    <source>
        <dbReference type="ARBA" id="ARBA00022723"/>
    </source>
</evidence>
<dbReference type="PANTHER" id="PTHR47660:SF7">
    <property type="entry name" value="TRANSCRIPTION FACTOR WITH C2H2 AND ZN(2)-CYS(6) DNA BINDING DOMAIN (EUROFUNG)"/>
    <property type="match status" value="1"/>
</dbReference>
<dbReference type="PANTHER" id="PTHR47660">
    <property type="entry name" value="TRANSCRIPTION FACTOR WITH C2H2 AND ZN(2)-CYS(6) DNA BINDING DOMAIN (EUROFUNG)-RELATED-RELATED"/>
    <property type="match status" value="1"/>
</dbReference>
<dbReference type="InterPro" id="IPR013087">
    <property type="entry name" value="Znf_C2H2_type"/>
</dbReference>
<dbReference type="InterPro" id="IPR007219">
    <property type="entry name" value="XnlR_reg_dom"/>
</dbReference>
<feature type="compositionally biased region" description="Polar residues" evidence="7">
    <location>
        <begin position="214"/>
        <end position="226"/>
    </location>
</feature>
<name>A0ABR4CF40_9HELO</name>
<protein>
    <recommendedName>
        <fullName evidence="8">C2H2-type domain-containing protein</fullName>
    </recommendedName>
</protein>
<feature type="compositionally biased region" description="Polar residues" evidence="7">
    <location>
        <begin position="237"/>
        <end position="246"/>
    </location>
</feature>
<dbReference type="PROSITE" id="PS00028">
    <property type="entry name" value="ZINC_FINGER_C2H2_1"/>
    <property type="match status" value="2"/>
</dbReference>
<feature type="compositionally biased region" description="Polar residues" evidence="7">
    <location>
        <begin position="306"/>
        <end position="335"/>
    </location>
</feature>
<keyword evidence="2" id="KW-0862">Zinc</keyword>
<feature type="region of interest" description="Disordered" evidence="7">
    <location>
        <begin position="172"/>
        <end position="246"/>
    </location>
</feature>
<dbReference type="Proteomes" id="UP001595075">
    <property type="component" value="Unassembled WGS sequence"/>
</dbReference>
<keyword evidence="1" id="KW-0479">Metal-binding</keyword>
<feature type="domain" description="C2H2-type" evidence="8">
    <location>
        <begin position="22"/>
        <end position="49"/>
    </location>
</feature>
<keyword evidence="4" id="KW-0804">Transcription</keyword>
<evidence type="ECO:0000256" key="3">
    <source>
        <dbReference type="ARBA" id="ARBA00023015"/>
    </source>
</evidence>
<proteinExistence type="predicted"/>
<reference evidence="9 10" key="1">
    <citation type="journal article" date="2024" name="Commun. Biol.">
        <title>Comparative genomic analysis of thermophilic fungi reveals convergent evolutionary adaptations and gene losses.</title>
        <authorList>
            <person name="Steindorff A.S."/>
            <person name="Aguilar-Pontes M.V."/>
            <person name="Robinson A.J."/>
            <person name="Andreopoulos B."/>
            <person name="LaButti K."/>
            <person name="Kuo A."/>
            <person name="Mondo S."/>
            <person name="Riley R."/>
            <person name="Otillar R."/>
            <person name="Haridas S."/>
            <person name="Lipzen A."/>
            <person name="Grimwood J."/>
            <person name="Schmutz J."/>
            <person name="Clum A."/>
            <person name="Reid I.D."/>
            <person name="Moisan M.C."/>
            <person name="Butler G."/>
            <person name="Nguyen T.T.M."/>
            <person name="Dewar K."/>
            <person name="Conant G."/>
            <person name="Drula E."/>
            <person name="Henrissat B."/>
            <person name="Hansel C."/>
            <person name="Singer S."/>
            <person name="Hutchinson M.I."/>
            <person name="de Vries R.P."/>
            <person name="Natvig D.O."/>
            <person name="Powell A.J."/>
            <person name="Tsang A."/>
            <person name="Grigoriev I.V."/>
        </authorList>
    </citation>
    <scope>NUCLEOTIDE SEQUENCE [LARGE SCALE GENOMIC DNA]</scope>
    <source>
        <strain evidence="9 10">CBS 494.80</strain>
    </source>
</reference>
<feature type="domain" description="C2H2-type" evidence="8">
    <location>
        <begin position="50"/>
        <end position="77"/>
    </location>
</feature>
<keyword evidence="10" id="KW-1185">Reference proteome</keyword>
<dbReference type="Pfam" id="PF00172">
    <property type="entry name" value="Zn_clus"/>
    <property type="match status" value="1"/>
</dbReference>
<dbReference type="SMART" id="SM00355">
    <property type="entry name" value="ZnF_C2H2"/>
    <property type="match status" value="2"/>
</dbReference>
<dbReference type="CDD" id="cd12148">
    <property type="entry name" value="fungal_TF_MHR"/>
    <property type="match status" value="1"/>
</dbReference>
<dbReference type="InterPro" id="IPR036864">
    <property type="entry name" value="Zn2-C6_fun-type_DNA-bd_sf"/>
</dbReference>
<accession>A0ABR4CF40</accession>
<evidence type="ECO:0000256" key="2">
    <source>
        <dbReference type="ARBA" id="ARBA00022833"/>
    </source>
</evidence>
<evidence type="ECO:0000313" key="10">
    <source>
        <dbReference type="Proteomes" id="UP001595075"/>
    </source>
</evidence>
<dbReference type="SUPFAM" id="SSF57701">
    <property type="entry name" value="Zn2/Cys6 DNA-binding domain"/>
    <property type="match status" value="1"/>
</dbReference>
<comment type="caution">
    <text evidence="9">The sequence shown here is derived from an EMBL/GenBank/DDBJ whole genome shotgun (WGS) entry which is preliminary data.</text>
</comment>
<evidence type="ECO:0000256" key="5">
    <source>
        <dbReference type="ARBA" id="ARBA00023242"/>
    </source>
</evidence>
<feature type="compositionally biased region" description="Basic and acidic residues" evidence="7">
    <location>
        <begin position="176"/>
        <end position="204"/>
    </location>
</feature>
<keyword evidence="5" id="KW-0539">Nucleus</keyword>
<dbReference type="EMBL" id="JAZHXI010000009">
    <property type="protein sequence ID" value="KAL2067831.1"/>
    <property type="molecule type" value="Genomic_DNA"/>
</dbReference>
<organism evidence="9 10">
    <name type="scientific">Oculimacula yallundae</name>
    <dbReference type="NCBI Taxonomy" id="86028"/>
    <lineage>
        <taxon>Eukaryota</taxon>
        <taxon>Fungi</taxon>
        <taxon>Dikarya</taxon>
        <taxon>Ascomycota</taxon>
        <taxon>Pezizomycotina</taxon>
        <taxon>Leotiomycetes</taxon>
        <taxon>Helotiales</taxon>
        <taxon>Ploettnerulaceae</taxon>
        <taxon>Oculimacula</taxon>
    </lineage>
</organism>
<feature type="region of interest" description="Disordered" evidence="7">
    <location>
        <begin position="276"/>
        <end position="335"/>
    </location>
</feature>
<dbReference type="SUPFAM" id="SSF57667">
    <property type="entry name" value="beta-beta-alpha zinc fingers"/>
    <property type="match status" value="1"/>
</dbReference>
<dbReference type="InterPro" id="IPR001138">
    <property type="entry name" value="Zn2Cys6_DnaBD"/>
</dbReference>
<evidence type="ECO:0000256" key="6">
    <source>
        <dbReference type="PROSITE-ProRule" id="PRU00042"/>
    </source>
</evidence>
<dbReference type="PROSITE" id="PS00463">
    <property type="entry name" value="ZN2_CY6_FUNGAL_1"/>
    <property type="match status" value="1"/>
</dbReference>
<dbReference type="InterPro" id="IPR036236">
    <property type="entry name" value="Znf_C2H2_sf"/>
</dbReference>
<keyword evidence="3" id="KW-0805">Transcription regulation</keyword>
<dbReference type="Gene3D" id="3.30.160.60">
    <property type="entry name" value="Classic Zinc Finger"/>
    <property type="match status" value="2"/>
</dbReference>
<evidence type="ECO:0000259" key="8">
    <source>
        <dbReference type="PROSITE" id="PS50157"/>
    </source>
</evidence>
<evidence type="ECO:0000313" key="9">
    <source>
        <dbReference type="EMBL" id="KAL2067831.1"/>
    </source>
</evidence>
<dbReference type="Pfam" id="PF04082">
    <property type="entry name" value="Fungal_trans"/>
    <property type="match status" value="1"/>
</dbReference>
<dbReference type="CDD" id="cd00067">
    <property type="entry name" value="GAL4"/>
    <property type="match status" value="1"/>
</dbReference>
<evidence type="ECO:0000256" key="4">
    <source>
        <dbReference type="ARBA" id="ARBA00023163"/>
    </source>
</evidence>
<keyword evidence="6" id="KW-0863">Zinc-finger</keyword>
<sequence>MDDLSAPPDPVTPTPSLHEHQHRCHVCYQTFGRFEHLKRHSRSHTSERPFKCSHCRKGFYRVDALRRHELVHSRIRTRLAKGSHACSACTDGRRKCGGAEGEGDVCSGCRKRSLSCDYSKRNPKAQAPGGVSDTQDIRRQNFDEMQTNPNVPLATPRDSWLETLKSPCGSALTAHTQEHEPAASDKEDRRRSYVADSTLRKISDTENPDASFFDASTSPAEFSSSLAAEPGVRRNHQNGPATPDSWNQNILFNMNWSFDDRIASYESDLFQRDGYNRSLPSIDSPMERPGQNSDCSFTRAEAAGDFSSNSAHDPSRRGTSQVDSPNVSVEGSEATGSTDRLAAGRYYVEGDGARLPRIRSILRGEKSYDAEHSTLSLNIPSQPAIIHGFNRDTINSLVDSMPHQAFVSKLPQTTYTKLHDVFLETCISSTHFRKFGDVLFPPNVVFDGFIRLYFEHFQPTLPFIHFATFDTTNTNWLLLLAISAVGSHFIDVDDHNVSPSMVEFLRRAILTMDENYSAQVHNPVLLSQAKLLYCIGSRYSGEPVNFAKLWQPDLRNFYDNEWADLLKTMNTDFGEDQMQQERYWKLWADREGLKRTGYCIWLVDCMWGFHFLDRPQVSNEDKNVPLPCQEVLWEANTVADWAHFQACAVPSASMQETLQKLYVQKTLQSSMGEFSRILMIHALFRRTWEVESYLQQPLTHWTPTAERQRMSVLPDGDAIWLPGISTYLNWRNSACDCLDVLHWHANSVIGASSGLEHPTVLHLHLARVILLTPFRDIVKLATLTADREHAEGSDELFEIRQRVQKWANRDQYKARLAMIHAGVLFWHVRRYSISSYAEPSAVLLATLALWAYSMFAEREISHESNDEEPSDYPTLIQLDRPADDELVQLYVSRGTNMRANITGVGDICGRRGSERVVLEGRKLLSSLQVWGISKGGLRILTRLAQTYQKIK</sequence>
<evidence type="ECO:0000256" key="7">
    <source>
        <dbReference type="SAM" id="MobiDB-lite"/>
    </source>
</evidence>
<gene>
    <name evidence="9" type="ORF">VTL71DRAFT_15929</name>
</gene>
<dbReference type="PROSITE" id="PS50157">
    <property type="entry name" value="ZINC_FINGER_C2H2_2"/>
    <property type="match status" value="2"/>
</dbReference>